<dbReference type="GO" id="GO:0030313">
    <property type="term" value="C:cell envelope"/>
    <property type="evidence" value="ECO:0007669"/>
    <property type="project" value="UniProtKB-SubCell"/>
</dbReference>
<dbReference type="InterPro" id="IPR013766">
    <property type="entry name" value="Thioredoxin_domain"/>
</dbReference>
<proteinExistence type="predicted"/>
<feature type="domain" description="Thioredoxin" evidence="6">
    <location>
        <begin position="240"/>
        <end position="381"/>
    </location>
</feature>
<keyword evidence="2" id="KW-0201">Cytochrome c-type biogenesis</keyword>
<dbReference type="PROSITE" id="PS51352">
    <property type="entry name" value="THIOREDOXIN_2"/>
    <property type="match status" value="1"/>
</dbReference>
<evidence type="ECO:0000313" key="8">
    <source>
        <dbReference type="Proteomes" id="UP000256373"/>
    </source>
</evidence>
<dbReference type="Gene3D" id="3.40.30.10">
    <property type="entry name" value="Glutaredoxin"/>
    <property type="match status" value="1"/>
</dbReference>
<name>A0A3D8Y8I3_9BACT</name>
<dbReference type="SUPFAM" id="SSF52833">
    <property type="entry name" value="Thioredoxin-like"/>
    <property type="match status" value="1"/>
</dbReference>
<gene>
    <name evidence="7" type="ORF">DSL64_17995</name>
</gene>
<dbReference type="PANTHER" id="PTHR42852">
    <property type="entry name" value="THIOL:DISULFIDE INTERCHANGE PROTEIN DSBE"/>
    <property type="match status" value="1"/>
</dbReference>
<dbReference type="GO" id="GO:0016491">
    <property type="term" value="F:oxidoreductase activity"/>
    <property type="evidence" value="ECO:0007669"/>
    <property type="project" value="InterPro"/>
</dbReference>
<keyword evidence="5" id="KW-0732">Signal</keyword>
<dbReference type="CDD" id="cd02966">
    <property type="entry name" value="TlpA_like_family"/>
    <property type="match status" value="1"/>
</dbReference>
<evidence type="ECO:0000256" key="1">
    <source>
        <dbReference type="ARBA" id="ARBA00004196"/>
    </source>
</evidence>
<evidence type="ECO:0000313" key="7">
    <source>
        <dbReference type="EMBL" id="REA59537.1"/>
    </source>
</evidence>
<evidence type="ECO:0000256" key="4">
    <source>
        <dbReference type="ARBA" id="ARBA00023284"/>
    </source>
</evidence>
<sequence length="381" mass="43259">MKVMKNLVMFLLSLSATSTIAQQAYHIEGRASSLQEQDKLYLVYDSGDKQLTDSAFVKRGKFSFKGSIQYPVMAALYLHKNPYFTQLKKGEQMDYLRFYLEAAHMSMTSSDSVKNMNITGSPANTAYKQLLTMLEPNEKRFTALRKEFEALDEQQKKDKVIFQRILDREHQLLLESYTIHLKFAEQNPKSYLSVISLSHVAPNPELSQQAATVFEKLDPQLKKSPLAQGIPEQLSAPENTRIGNLAPDFTQPSPDGVAVKLSDFKGKYVLLDFWASWCGPCREENPNLVNTYKHYSPKNFTIFGVSLDRGSQRNAWLKAIEKDELTWTQAGDMLGWENKAAKIYGVRAIPANFLIDPSGKIVARDLRAEDLNKKLRELIGE</sequence>
<keyword evidence="4" id="KW-0676">Redox-active center</keyword>
<dbReference type="PANTHER" id="PTHR42852:SF6">
    <property type="entry name" value="THIOL:DISULFIDE INTERCHANGE PROTEIN DSBE"/>
    <property type="match status" value="1"/>
</dbReference>
<dbReference type="EMBL" id="QNUL01000015">
    <property type="protein sequence ID" value="REA59537.1"/>
    <property type="molecule type" value="Genomic_DNA"/>
</dbReference>
<dbReference type="GO" id="GO:0016209">
    <property type="term" value="F:antioxidant activity"/>
    <property type="evidence" value="ECO:0007669"/>
    <property type="project" value="InterPro"/>
</dbReference>
<feature type="signal peptide" evidence="5">
    <location>
        <begin position="1"/>
        <end position="21"/>
    </location>
</feature>
<dbReference type="InterPro" id="IPR050553">
    <property type="entry name" value="Thioredoxin_ResA/DsbE_sf"/>
</dbReference>
<keyword evidence="3" id="KW-1015">Disulfide bond</keyword>
<dbReference type="Pfam" id="PF00578">
    <property type="entry name" value="AhpC-TSA"/>
    <property type="match status" value="1"/>
</dbReference>
<organism evidence="7 8">
    <name type="scientific">Dyadobacter luteus</name>
    <dbReference type="NCBI Taxonomy" id="2259619"/>
    <lineage>
        <taxon>Bacteria</taxon>
        <taxon>Pseudomonadati</taxon>
        <taxon>Bacteroidota</taxon>
        <taxon>Cytophagia</taxon>
        <taxon>Cytophagales</taxon>
        <taxon>Spirosomataceae</taxon>
        <taxon>Dyadobacter</taxon>
    </lineage>
</organism>
<feature type="chain" id="PRO_5017692056" evidence="5">
    <location>
        <begin position="22"/>
        <end position="381"/>
    </location>
</feature>
<accession>A0A3D8Y8I3</accession>
<dbReference type="AlphaFoldDB" id="A0A3D8Y8I3"/>
<keyword evidence="8" id="KW-1185">Reference proteome</keyword>
<dbReference type="GO" id="GO:0017004">
    <property type="term" value="P:cytochrome complex assembly"/>
    <property type="evidence" value="ECO:0007669"/>
    <property type="project" value="UniProtKB-KW"/>
</dbReference>
<comment type="subcellular location">
    <subcellularLocation>
        <location evidence="1">Cell envelope</location>
    </subcellularLocation>
</comment>
<dbReference type="InterPro" id="IPR017937">
    <property type="entry name" value="Thioredoxin_CS"/>
</dbReference>
<dbReference type="Proteomes" id="UP000256373">
    <property type="component" value="Unassembled WGS sequence"/>
</dbReference>
<evidence type="ECO:0000259" key="6">
    <source>
        <dbReference type="PROSITE" id="PS51352"/>
    </source>
</evidence>
<comment type="caution">
    <text evidence="7">The sequence shown here is derived from an EMBL/GenBank/DDBJ whole genome shotgun (WGS) entry which is preliminary data.</text>
</comment>
<reference evidence="7 8" key="1">
    <citation type="submission" date="2018-07" db="EMBL/GenBank/DDBJ databases">
        <title>Dyadobacter roseus sp. nov., isolated from rose rhizosphere soil.</title>
        <authorList>
            <person name="Chen L."/>
        </authorList>
    </citation>
    <scope>NUCLEOTIDE SEQUENCE [LARGE SCALE GENOMIC DNA]</scope>
    <source>
        <strain evidence="7 8">RS19</strain>
    </source>
</reference>
<dbReference type="InterPro" id="IPR036249">
    <property type="entry name" value="Thioredoxin-like_sf"/>
</dbReference>
<evidence type="ECO:0000256" key="5">
    <source>
        <dbReference type="SAM" id="SignalP"/>
    </source>
</evidence>
<evidence type="ECO:0000256" key="3">
    <source>
        <dbReference type="ARBA" id="ARBA00023157"/>
    </source>
</evidence>
<dbReference type="InterPro" id="IPR025380">
    <property type="entry name" value="DUF4369"/>
</dbReference>
<dbReference type="PROSITE" id="PS00194">
    <property type="entry name" value="THIOREDOXIN_1"/>
    <property type="match status" value="1"/>
</dbReference>
<evidence type="ECO:0000256" key="2">
    <source>
        <dbReference type="ARBA" id="ARBA00022748"/>
    </source>
</evidence>
<protein>
    <submittedName>
        <fullName evidence="7">Alkyl hydroperoxide reductase</fullName>
    </submittedName>
</protein>
<dbReference type="Pfam" id="PF14289">
    <property type="entry name" value="DUF4369"/>
    <property type="match status" value="1"/>
</dbReference>
<dbReference type="InterPro" id="IPR000866">
    <property type="entry name" value="AhpC/TSA"/>
</dbReference>